<keyword evidence="2" id="KW-1185">Reference proteome</keyword>
<dbReference type="EMBL" id="VUJU01009519">
    <property type="protein sequence ID" value="KAF0719737.1"/>
    <property type="molecule type" value="Genomic_DNA"/>
</dbReference>
<dbReference type="PANTHER" id="PTHR37162:SF1">
    <property type="entry name" value="BED-TYPE DOMAIN-CONTAINING PROTEIN"/>
    <property type="match status" value="1"/>
</dbReference>
<evidence type="ECO:0000313" key="2">
    <source>
        <dbReference type="Proteomes" id="UP000478052"/>
    </source>
</evidence>
<dbReference type="AlphaFoldDB" id="A0A6G0W1X4"/>
<dbReference type="InterPro" id="IPR012337">
    <property type="entry name" value="RNaseH-like_sf"/>
</dbReference>
<dbReference type="PANTHER" id="PTHR37162">
    <property type="entry name" value="HAT FAMILY DIMERISATION DOMAINCONTAINING PROTEIN-RELATED"/>
    <property type="match status" value="1"/>
</dbReference>
<protein>
    <submittedName>
        <fullName evidence="1">Uncharacterized protein</fullName>
    </submittedName>
</protein>
<dbReference type="Proteomes" id="UP000478052">
    <property type="component" value="Unassembled WGS sequence"/>
</dbReference>
<reference evidence="1 2" key="1">
    <citation type="submission" date="2019-08" db="EMBL/GenBank/DDBJ databases">
        <title>Whole genome of Aphis craccivora.</title>
        <authorList>
            <person name="Voronova N.V."/>
            <person name="Shulinski R.S."/>
            <person name="Bandarenka Y.V."/>
            <person name="Zhorov D.G."/>
            <person name="Warner D."/>
        </authorList>
    </citation>
    <scope>NUCLEOTIDE SEQUENCE [LARGE SCALE GENOMIC DNA]</scope>
    <source>
        <strain evidence="1">180601</strain>
        <tissue evidence="1">Whole Body</tissue>
    </source>
</reference>
<proteinExistence type="predicted"/>
<sequence>MVGSRNSVASRFSHMYPGIFILKCICHSAHLCASEACKKIPRSCEDMARNIFNFLHSSAKRQTTLKQFQMFMDLKPKKILHPSQTRWLSLEAVVNRILEQWEALRLYFNDTYLDQKLLSTEQIYNSLNDRFIKLYFFF</sequence>
<evidence type="ECO:0000313" key="1">
    <source>
        <dbReference type="EMBL" id="KAF0719737.1"/>
    </source>
</evidence>
<comment type="caution">
    <text evidence="1">The sequence shown here is derived from an EMBL/GenBank/DDBJ whole genome shotgun (WGS) entry which is preliminary data.</text>
</comment>
<gene>
    <name evidence="1" type="ORF">FWK35_00031080</name>
</gene>
<name>A0A6G0W1X4_APHCR</name>
<accession>A0A6G0W1X4</accession>
<dbReference type="SUPFAM" id="SSF53098">
    <property type="entry name" value="Ribonuclease H-like"/>
    <property type="match status" value="1"/>
</dbReference>
<dbReference type="OrthoDB" id="6622882at2759"/>
<organism evidence="1 2">
    <name type="scientific">Aphis craccivora</name>
    <name type="common">Cowpea aphid</name>
    <dbReference type="NCBI Taxonomy" id="307492"/>
    <lineage>
        <taxon>Eukaryota</taxon>
        <taxon>Metazoa</taxon>
        <taxon>Ecdysozoa</taxon>
        <taxon>Arthropoda</taxon>
        <taxon>Hexapoda</taxon>
        <taxon>Insecta</taxon>
        <taxon>Pterygota</taxon>
        <taxon>Neoptera</taxon>
        <taxon>Paraneoptera</taxon>
        <taxon>Hemiptera</taxon>
        <taxon>Sternorrhyncha</taxon>
        <taxon>Aphidomorpha</taxon>
        <taxon>Aphidoidea</taxon>
        <taxon>Aphididae</taxon>
        <taxon>Aphidini</taxon>
        <taxon>Aphis</taxon>
        <taxon>Aphis</taxon>
    </lineage>
</organism>